<organism evidence="3 4">
    <name type="scientific">Halorutilus salinus</name>
    <dbReference type="NCBI Taxonomy" id="2487751"/>
    <lineage>
        <taxon>Archaea</taxon>
        <taxon>Methanobacteriati</taxon>
        <taxon>Methanobacteriota</taxon>
        <taxon>Stenosarchaea group</taxon>
        <taxon>Halobacteria</taxon>
        <taxon>Halorutilales</taxon>
        <taxon>Halorutilaceae</taxon>
        <taxon>Halorutilus</taxon>
    </lineage>
</organism>
<proteinExistence type="predicted"/>
<dbReference type="AlphaFoldDB" id="A0A9Q4GGV8"/>
<evidence type="ECO:0000256" key="2">
    <source>
        <dbReference type="SAM" id="Phobius"/>
    </source>
</evidence>
<gene>
    <name evidence="3" type="ORF">EGH25_07225</name>
</gene>
<dbReference type="RefSeq" id="WP_266087165.1">
    <property type="nucleotide sequence ID" value="NZ_RKLV01000006.1"/>
</dbReference>
<evidence type="ECO:0000313" key="4">
    <source>
        <dbReference type="Proteomes" id="UP001149411"/>
    </source>
</evidence>
<evidence type="ECO:0000313" key="3">
    <source>
        <dbReference type="EMBL" id="MCX2819142.1"/>
    </source>
</evidence>
<dbReference type="EMBL" id="RKLV01000006">
    <property type="protein sequence ID" value="MCX2819142.1"/>
    <property type="molecule type" value="Genomic_DNA"/>
</dbReference>
<dbReference type="Proteomes" id="UP001149411">
    <property type="component" value="Unassembled WGS sequence"/>
</dbReference>
<name>A0A9Q4GGV8_9EURY</name>
<keyword evidence="2" id="KW-0472">Membrane</keyword>
<keyword evidence="4" id="KW-1185">Reference proteome</keyword>
<accession>A0A9Q4GGV8</accession>
<sequence>MTDDDPEPVQLTYRESGKLDYRRVSGMLGISLTAVTLTLIVGLTFGLVGASLGAGIGQFSSDFGTLKTEDGGSIYPLLGTVSECQKAPQIAANLHGNVSIKGNFGFFKTIPVPGEVDNIRVDIVAADIDETEEFAAENVSIVFSSIRADSLYLSGNSDTKVDILEMYAAGTDRAEGSYAKDMNRRIDENEDLEGVTEFGINIPEGGTMAIDTGATVAHNVAFESISPPDIDVSVAVDGDRRLFNSTGISESAGMRGKDCKDVAQGIDPAPEVQPTESVQKLRYP</sequence>
<reference evidence="3" key="1">
    <citation type="submission" date="2022-09" db="EMBL/GenBank/DDBJ databases">
        <title>Haloadaptaus new haloarchaeum isolated from saline soil.</title>
        <authorList>
            <person name="Duran-Viseras A."/>
            <person name="Sanchez-Porro C."/>
            <person name="Ventosa A."/>
        </authorList>
    </citation>
    <scope>NUCLEOTIDE SEQUENCE</scope>
    <source>
        <strain evidence="3">F3-133</strain>
    </source>
</reference>
<feature type="region of interest" description="Disordered" evidence="1">
    <location>
        <begin position="253"/>
        <end position="284"/>
    </location>
</feature>
<protein>
    <submittedName>
        <fullName evidence="3">Uncharacterized protein</fullName>
    </submittedName>
</protein>
<keyword evidence="2" id="KW-0812">Transmembrane</keyword>
<keyword evidence="2" id="KW-1133">Transmembrane helix</keyword>
<feature type="transmembrane region" description="Helical" evidence="2">
    <location>
        <begin position="28"/>
        <end position="52"/>
    </location>
</feature>
<comment type="caution">
    <text evidence="3">The sequence shown here is derived from an EMBL/GenBank/DDBJ whole genome shotgun (WGS) entry which is preliminary data.</text>
</comment>
<evidence type="ECO:0000256" key="1">
    <source>
        <dbReference type="SAM" id="MobiDB-lite"/>
    </source>
</evidence>